<reference evidence="9" key="1">
    <citation type="submission" date="2022-01" db="UniProtKB">
        <authorList>
            <consortium name="EnsemblMetazoa"/>
        </authorList>
    </citation>
    <scope>IDENTIFICATION</scope>
</reference>
<evidence type="ECO:0000313" key="9">
    <source>
        <dbReference type="EnsemblMetazoa" id="XP_024086054.1"/>
    </source>
</evidence>
<feature type="transmembrane region" description="Helical" evidence="8">
    <location>
        <begin position="258"/>
        <end position="281"/>
    </location>
</feature>
<dbReference type="OrthoDB" id="10062876at2759"/>
<dbReference type="PANTHER" id="PTHR11785:SF531">
    <property type="entry name" value="LARGE NEUTRAL AMINO ACIDS TRANSPORTER SMALL SUBUNIT 1"/>
    <property type="match status" value="1"/>
</dbReference>
<feature type="transmembrane region" description="Helical" evidence="8">
    <location>
        <begin position="38"/>
        <end position="56"/>
    </location>
</feature>
<dbReference type="GeneID" id="106668327"/>
<evidence type="ECO:0000313" key="10">
    <source>
        <dbReference type="Proteomes" id="UP000494040"/>
    </source>
</evidence>
<feature type="transmembrane region" description="Helical" evidence="8">
    <location>
        <begin position="353"/>
        <end position="372"/>
    </location>
</feature>
<keyword evidence="4" id="KW-1003">Cell membrane</keyword>
<protein>
    <recommendedName>
        <fullName evidence="11">Y+L amino acid transporter 2</fullName>
    </recommendedName>
</protein>
<evidence type="ECO:0000256" key="1">
    <source>
        <dbReference type="ARBA" id="ARBA00004651"/>
    </source>
</evidence>
<dbReference type="Pfam" id="PF13520">
    <property type="entry name" value="AA_permease_2"/>
    <property type="match status" value="1"/>
</dbReference>
<dbReference type="GO" id="GO:0005886">
    <property type="term" value="C:plasma membrane"/>
    <property type="evidence" value="ECO:0007669"/>
    <property type="project" value="UniProtKB-SubCell"/>
</dbReference>
<dbReference type="InterPro" id="IPR050598">
    <property type="entry name" value="AminoAcid_Transporter"/>
</dbReference>
<dbReference type="EnsemblMetazoa" id="XM_024230289.1">
    <property type="protein sequence ID" value="XP_024086057.1"/>
    <property type="gene ID" value="LOC106668327"/>
</dbReference>
<dbReference type="RefSeq" id="XP_024086057.1">
    <property type="nucleotide sequence ID" value="XM_024230289.1"/>
</dbReference>
<comment type="similarity">
    <text evidence="2">Belongs to the amino acid-polyamine-organocation (APC) superfamily. L-type amino acid transporter (LAT) (TC 2.A.3.8) family.</text>
</comment>
<feature type="transmembrane region" description="Helical" evidence="8">
    <location>
        <begin position="68"/>
        <end position="90"/>
    </location>
</feature>
<proteinExistence type="inferred from homology"/>
<evidence type="ECO:0000256" key="5">
    <source>
        <dbReference type="ARBA" id="ARBA00022692"/>
    </source>
</evidence>
<dbReference type="PIRSF" id="PIRSF006060">
    <property type="entry name" value="AA_transporter"/>
    <property type="match status" value="1"/>
</dbReference>
<evidence type="ECO:0000256" key="4">
    <source>
        <dbReference type="ARBA" id="ARBA00022475"/>
    </source>
</evidence>
<feature type="transmembrane region" description="Helical" evidence="8">
    <location>
        <begin position="226"/>
        <end position="246"/>
    </location>
</feature>
<accession>A0A8I6SS45</accession>
<dbReference type="PANTHER" id="PTHR11785">
    <property type="entry name" value="AMINO ACID TRANSPORTER"/>
    <property type="match status" value="1"/>
</dbReference>
<evidence type="ECO:0000256" key="2">
    <source>
        <dbReference type="ARBA" id="ARBA00007040"/>
    </source>
</evidence>
<comment type="subcellular location">
    <subcellularLocation>
        <location evidence="1">Cell membrane</location>
        <topology evidence="1">Multi-pass membrane protein</topology>
    </subcellularLocation>
</comment>
<dbReference type="RefSeq" id="XP_024086054.1">
    <property type="nucleotide sequence ID" value="XM_024230286.1"/>
</dbReference>
<name>A0A8I6SS45_CIMLE</name>
<dbReference type="EnsemblMetazoa" id="XM_024230288.1">
    <property type="protein sequence ID" value="XP_024086056.1"/>
    <property type="gene ID" value="LOC106668327"/>
</dbReference>
<keyword evidence="5 8" id="KW-0812">Transmembrane</keyword>
<dbReference type="Proteomes" id="UP000494040">
    <property type="component" value="Unassembled WGS sequence"/>
</dbReference>
<dbReference type="EnsemblMetazoa" id="XM_024230286.1">
    <property type="protein sequence ID" value="XP_024086054.1"/>
    <property type="gene ID" value="LOC106668327"/>
</dbReference>
<dbReference type="AlphaFoldDB" id="A0A8I6SS45"/>
<evidence type="ECO:0000256" key="3">
    <source>
        <dbReference type="ARBA" id="ARBA00022448"/>
    </source>
</evidence>
<feature type="transmembrane region" description="Helical" evidence="8">
    <location>
        <begin position="415"/>
        <end position="434"/>
    </location>
</feature>
<feature type="transmembrane region" description="Helical" evidence="8">
    <location>
        <begin position="155"/>
        <end position="174"/>
    </location>
</feature>
<keyword evidence="10" id="KW-1185">Reference proteome</keyword>
<organism evidence="9 10">
    <name type="scientific">Cimex lectularius</name>
    <name type="common">Bed bug</name>
    <name type="synonym">Acanthia lectularia</name>
    <dbReference type="NCBI Taxonomy" id="79782"/>
    <lineage>
        <taxon>Eukaryota</taxon>
        <taxon>Metazoa</taxon>
        <taxon>Ecdysozoa</taxon>
        <taxon>Arthropoda</taxon>
        <taxon>Hexapoda</taxon>
        <taxon>Insecta</taxon>
        <taxon>Pterygota</taxon>
        <taxon>Neoptera</taxon>
        <taxon>Paraneoptera</taxon>
        <taxon>Hemiptera</taxon>
        <taxon>Heteroptera</taxon>
        <taxon>Panheteroptera</taxon>
        <taxon>Cimicomorpha</taxon>
        <taxon>Cimicidae</taxon>
        <taxon>Cimex</taxon>
    </lineage>
</organism>
<keyword evidence="6 8" id="KW-1133">Transmembrane helix</keyword>
<feature type="transmembrane region" description="Helical" evidence="8">
    <location>
        <begin position="124"/>
        <end position="143"/>
    </location>
</feature>
<keyword evidence="3" id="KW-0813">Transport</keyword>
<sequence length="494" mass="54233">MPGRKKSAEKGSDEGLPLAEKMAEDDAGEVKLKAKMSLLNGITVIVGSIIGSGIFVSPTGVIKYTGSVNVALIVWLASGVFSMVGAYCYAELGCMISKSGADYAYIMETFGPFLAFVRLWIECMIVRPCSQAIVALTFSVYALKPFFPDCEPPDSALRMLAVACILILTFINCWDVGWATKVQDIFTYAKLLALFIIISTGFYQLYQGEVKYFTFDNTKTEVTSLALSFYSGLFAYNGWNYLNFIIEELKDPIRNLPRAIAISCTLVTFVYTMTNIAFYTTLSPQEVLESEAVAVTYANRLFGMFAWTIPLFVAMSTFGAVNGILLTSSRLFYAGACEGQMPEILTMIQISRLTPAPAVLCIALLSMLYLTVSDIYALINYVGFATWLSIGVSVLCIPVLRWTQPNLARPIKVNLFFPIAYIAATIFVTVVPMVASPVETGIGCLMILTSVPVYLVFISWKNKPIFFNKVVVNATRLLQKVLMVVGKQGPASDV</sequence>
<dbReference type="FunFam" id="1.20.1740.10:FF:000003">
    <property type="entry name" value="Y+L amino acid transporter 1 isoform X1"/>
    <property type="match status" value="1"/>
</dbReference>
<dbReference type="OMA" id="ANWISLV"/>
<evidence type="ECO:0000256" key="8">
    <source>
        <dbReference type="SAM" id="Phobius"/>
    </source>
</evidence>
<evidence type="ECO:0008006" key="11">
    <source>
        <dbReference type="Google" id="ProtNLM"/>
    </source>
</evidence>
<dbReference type="GO" id="GO:0015179">
    <property type="term" value="F:L-amino acid transmembrane transporter activity"/>
    <property type="evidence" value="ECO:0007669"/>
    <property type="project" value="TreeGrafter"/>
</dbReference>
<feature type="transmembrane region" description="Helical" evidence="8">
    <location>
        <begin position="186"/>
        <end position="206"/>
    </location>
</feature>
<evidence type="ECO:0000256" key="7">
    <source>
        <dbReference type="ARBA" id="ARBA00023136"/>
    </source>
</evidence>
<feature type="transmembrane region" description="Helical" evidence="8">
    <location>
        <begin position="440"/>
        <end position="460"/>
    </location>
</feature>
<dbReference type="RefSeq" id="XP_024086056.1">
    <property type="nucleotide sequence ID" value="XM_024230288.1"/>
</dbReference>
<dbReference type="InterPro" id="IPR002293">
    <property type="entry name" value="AA/rel_permease1"/>
</dbReference>
<keyword evidence="7 8" id="KW-0472">Membrane</keyword>
<dbReference type="RefSeq" id="XP_024086055.1">
    <property type="nucleotide sequence ID" value="XM_024230287.1"/>
</dbReference>
<dbReference type="EnsemblMetazoa" id="XM_024230287.1">
    <property type="protein sequence ID" value="XP_024086055.1"/>
    <property type="gene ID" value="LOC106668327"/>
</dbReference>
<dbReference type="Gene3D" id="1.20.1740.10">
    <property type="entry name" value="Amino acid/polyamine transporter I"/>
    <property type="match status" value="1"/>
</dbReference>
<feature type="transmembrane region" description="Helical" evidence="8">
    <location>
        <begin position="301"/>
        <end position="325"/>
    </location>
</feature>
<evidence type="ECO:0000256" key="6">
    <source>
        <dbReference type="ARBA" id="ARBA00022989"/>
    </source>
</evidence>
<feature type="transmembrane region" description="Helical" evidence="8">
    <location>
        <begin position="378"/>
        <end position="403"/>
    </location>
</feature>